<sequence>MLPTSDLTIKKKPPKPLSPNTTKALLQSLQSYYTSARTRSCLVLSVLLFQFFLLLSVLSSSLRRQPTLPISSSSCSSGTVYVYDLPPMFNSDLINDCDSLNPWNSRCDALSNSGFGRRLRPSWYATDQFAAELIFHRRILHHRCRTSDPSSASAFYIPFYAGLAVGKYLWSSNHTSRDRDFHCEKLLRWVSHQEPYRRSDGWDHFIMLGRITWDFRRSRSGNSDWGSSFLYMPGMSNVTRLLIERNPWDPLDVGVPYPTGIGIRSLDRLHWQAHILSKRRSTLFAFAGATRSTIKNDFRGVLLQQCEAAEGRCRAVDCGGRRCTKSGAAAAVELFLDSEFCLQPRGDSFTRRSMFDCMIAGAVPVFFWRRTAYTQYEWFLPGEGESWSVFIDRREVKNGTGSVREVLEGLGEERVRKMRERVVELLPRLVYAEPEMGLGGVGDAFDVAVEGVLKRFRRRRLQRQEEEGKEEEEAAEEG</sequence>
<keyword evidence="10" id="KW-1185">Reference proteome</keyword>
<dbReference type="AlphaFoldDB" id="A0AAV9DUU1"/>
<feature type="domain" description="Exostosin GT47" evidence="8">
    <location>
        <begin position="75"/>
        <end position="400"/>
    </location>
</feature>
<comment type="subcellular location">
    <subcellularLocation>
        <location evidence="1">Golgi apparatus membrane</location>
        <topology evidence="1">Single-pass type II membrane protein</topology>
    </subcellularLocation>
</comment>
<dbReference type="Proteomes" id="UP001180020">
    <property type="component" value="Unassembled WGS sequence"/>
</dbReference>
<keyword evidence="3" id="KW-0328">Glycosyltransferase</keyword>
<dbReference type="EMBL" id="JAUJYO010000011">
    <property type="protein sequence ID" value="KAK1304819.1"/>
    <property type="molecule type" value="Genomic_DNA"/>
</dbReference>
<protein>
    <recommendedName>
        <fullName evidence="8">Exostosin GT47 domain-containing protein</fullName>
    </recommendedName>
</protein>
<evidence type="ECO:0000256" key="3">
    <source>
        <dbReference type="ARBA" id="ARBA00022676"/>
    </source>
</evidence>
<evidence type="ECO:0000256" key="5">
    <source>
        <dbReference type="ARBA" id="ARBA00023034"/>
    </source>
</evidence>
<dbReference type="GO" id="GO:0000139">
    <property type="term" value="C:Golgi membrane"/>
    <property type="evidence" value="ECO:0007669"/>
    <property type="project" value="UniProtKB-SubCell"/>
</dbReference>
<evidence type="ECO:0000256" key="2">
    <source>
        <dbReference type="ARBA" id="ARBA00010271"/>
    </source>
</evidence>
<name>A0AAV9DUU1_ACOCL</name>
<evidence type="ECO:0000313" key="10">
    <source>
        <dbReference type="Proteomes" id="UP001180020"/>
    </source>
</evidence>
<feature type="transmembrane region" description="Helical" evidence="7">
    <location>
        <begin position="41"/>
        <end position="62"/>
    </location>
</feature>
<dbReference type="GO" id="GO:0009969">
    <property type="term" value="P:xyloglucan biosynthetic process"/>
    <property type="evidence" value="ECO:0007669"/>
    <property type="project" value="TreeGrafter"/>
</dbReference>
<dbReference type="PANTHER" id="PTHR11062">
    <property type="entry name" value="EXOSTOSIN HEPARAN SULFATE GLYCOSYLTRANSFERASE -RELATED"/>
    <property type="match status" value="1"/>
</dbReference>
<dbReference type="InterPro" id="IPR004263">
    <property type="entry name" value="Exostosin"/>
</dbReference>
<keyword evidence="5" id="KW-0333">Golgi apparatus</keyword>
<evidence type="ECO:0000256" key="1">
    <source>
        <dbReference type="ARBA" id="ARBA00004323"/>
    </source>
</evidence>
<gene>
    <name evidence="9" type="ORF">QJS10_CPB11g00511</name>
</gene>
<evidence type="ECO:0000256" key="7">
    <source>
        <dbReference type="SAM" id="Phobius"/>
    </source>
</evidence>
<dbReference type="PANTHER" id="PTHR11062:SF214">
    <property type="entry name" value="XYLOGLUCAN GALACTOSYLTRANSFERASE XLT2"/>
    <property type="match status" value="1"/>
</dbReference>
<feature type="region of interest" description="Disordered" evidence="6">
    <location>
        <begin position="1"/>
        <end position="20"/>
    </location>
</feature>
<reference evidence="9" key="1">
    <citation type="journal article" date="2023" name="Nat. Commun.">
        <title>Diploid and tetraploid genomes of Acorus and the evolution of monocots.</title>
        <authorList>
            <person name="Ma L."/>
            <person name="Liu K.W."/>
            <person name="Li Z."/>
            <person name="Hsiao Y.Y."/>
            <person name="Qi Y."/>
            <person name="Fu T."/>
            <person name="Tang G.D."/>
            <person name="Zhang D."/>
            <person name="Sun W.H."/>
            <person name="Liu D.K."/>
            <person name="Li Y."/>
            <person name="Chen G.Z."/>
            <person name="Liu X.D."/>
            <person name="Liao X.Y."/>
            <person name="Jiang Y.T."/>
            <person name="Yu X."/>
            <person name="Hao Y."/>
            <person name="Huang J."/>
            <person name="Zhao X.W."/>
            <person name="Ke S."/>
            <person name="Chen Y.Y."/>
            <person name="Wu W.L."/>
            <person name="Hsu J.L."/>
            <person name="Lin Y.F."/>
            <person name="Huang M.D."/>
            <person name="Li C.Y."/>
            <person name="Huang L."/>
            <person name="Wang Z.W."/>
            <person name="Zhao X."/>
            <person name="Zhong W.Y."/>
            <person name="Peng D.H."/>
            <person name="Ahmad S."/>
            <person name="Lan S."/>
            <person name="Zhang J.S."/>
            <person name="Tsai W.C."/>
            <person name="Van de Peer Y."/>
            <person name="Liu Z.J."/>
        </authorList>
    </citation>
    <scope>NUCLEOTIDE SEQUENCE</scope>
    <source>
        <strain evidence="9">CP</strain>
    </source>
</reference>
<dbReference type="Pfam" id="PF03016">
    <property type="entry name" value="Exostosin_GT47"/>
    <property type="match status" value="1"/>
</dbReference>
<evidence type="ECO:0000256" key="4">
    <source>
        <dbReference type="ARBA" id="ARBA00022968"/>
    </source>
</evidence>
<dbReference type="GO" id="GO:0008378">
    <property type="term" value="F:galactosyltransferase activity"/>
    <property type="evidence" value="ECO:0007669"/>
    <property type="project" value="TreeGrafter"/>
</dbReference>
<comment type="similarity">
    <text evidence="2">Belongs to the glycosyltransferase 47 family.</text>
</comment>
<proteinExistence type="inferred from homology"/>
<keyword evidence="3" id="KW-0808">Transferase</keyword>
<keyword evidence="7" id="KW-0812">Transmembrane</keyword>
<evidence type="ECO:0000313" key="9">
    <source>
        <dbReference type="EMBL" id="KAK1304819.1"/>
    </source>
</evidence>
<organism evidence="9 10">
    <name type="scientific">Acorus calamus</name>
    <name type="common">Sweet flag</name>
    <dbReference type="NCBI Taxonomy" id="4465"/>
    <lineage>
        <taxon>Eukaryota</taxon>
        <taxon>Viridiplantae</taxon>
        <taxon>Streptophyta</taxon>
        <taxon>Embryophyta</taxon>
        <taxon>Tracheophyta</taxon>
        <taxon>Spermatophyta</taxon>
        <taxon>Magnoliopsida</taxon>
        <taxon>Liliopsida</taxon>
        <taxon>Acoraceae</taxon>
        <taxon>Acorus</taxon>
    </lineage>
</organism>
<keyword evidence="4" id="KW-0735">Signal-anchor</keyword>
<comment type="caution">
    <text evidence="9">The sequence shown here is derived from an EMBL/GenBank/DDBJ whole genome shotgun (WGS) entry which is preliminary data.</text>
</comment>
<dbReference type="InterPro" id="IPR040911">
    <property type="entry name" value="Exostosin_GT47"/>
</dbReference>
<evidence type="ECO:0000256" key="6">
    <source>
        <dbReference type="SAM" id="MobiDB-lite"/>
    </source>
</evidence>
<keyword evidence="7" id="KW-1133">Transmembrane helix</keyword>
<reference evidence="9" key="2">
    <citation type="submission" date="2023-06" db="EMBL/GenBank/DDBJ databases">
        <authorList>
            <person name="Ma L."/>
            <person name="Liu K.-W."/>
            <person name="Li Z."/>
            <person name="Hsiao Y.-Y."/>
            <person name="Qi Y."/>
            <person name="Fu T."/>
            <person name="Tang G."/>
            <person name="Zhang D."/>
            <person name="Sun W.-H."/>
            <person name="Liu D.-K."/>
            <person name="Li Y."/>
            <person name="Chen G.-Z."/>
            <person name="Liu X.-D."/>
            <person name="Liao X.-Y."/>
            <person name="Jiang Y.-T."/>
            <person name="Yu X."/>
            <person name="Hao Y."/>
            <person name="Huang J."/>
            <person name="Zhao X.-W."/>
            <person name="Ke S."/>
            <person name="Chen Y.-Y."/>
            <person name="Wu W.-L."/>
            <person name="Hsu J.-L."/>
            <person name="Lin Y.-F."/>
            <person name="Huang M.-D."/>
            <person name="Li C.-Y."/>
            <person name="Huang L."/>
            <person name="Wang Z.-W."/>
            <person name="Zhao X."/>
            <person name="Zhong W.-Y."/>
            <person name="Peng D.-H."/>
            <person name="Ahmad S."/>
            <person name="Lan S."/>
            <person name="Zhang J.-S."/>
            <person name="Tsai W.-C."/>
            <person name="Van De Peer Y."/>
            <person name="Liu Z.-J."/>
        </authorList>
    </citation>
    <scope>NUCLEOTIDE SEQUENCE</scope>
    <source>
        <strain evidence="9">CP</strain>
        <tissue evidence="9">Leaves</tissue>
    </source>
</reference>
<accession>A0AAV9DUU1</accession>
<evidence type="ECO:0000259" key="8">
    <source>
        <dbReference type="Pfam" id="PF03016"/>
    </source>
</evidence>
<keyword evidence="7" id="KW-0472">Membrane</keyword>